<keyword evidence="9" id="KW-0472">Membrane</keyword>
<dbReference type="EC" id="2.7.13.3" evidence="2"/>
<dbReference type="Gene3D" id="1.20.5.1930">
    <property type="match status" value="1"/>
</dbReference>
<keyword evidence="3" id="KW-0597">Phosphoprotein</keyword>
<keyword evidence="8" id="KW-0902">Two-component regulatory system</keyword>
<dbReference type="SMART" id="SM00387">
    <property type="entry name" value="HATPase_c"/>
    <property type="match status" value="1"/>
</dbReference>
<dbReference type="InterPro" id="IPR003594">
    <property type="entry name" value="HATPase_dom"/>
</dbReference>
<evidence type="ECO:0000256" key="3">
    <source>
        <dbReference type="ARBA" id="ARBA00022553"/>
    </source>
</evidence>
<dbReference type="EMBL" id="CAKMMF010000007">
    <property type="protein sequence ID" value="CAH1201919.1"/>
    <property type="molecule type" value="Genomic_DNA"/>
</dbReference>
<keyword evidence="12" id="KW-1185">Reference proteome</keyword>
<evidence type="ECO:0000256" key="2">
    <source>
        <dbReference type="ARBA" id="ARBA00012438"/>
    </source>
</evidence>
<evidence type="ECO:0000256" key="7">
    <source>
        <dbReference type="ARBA" id="ARBA00022840"/>
    </source>
</evidence>
<accession>A0ABN8GCQ3</accession>
<dbReference type="RefSeq" id="WP_236340107.1">
    <property type="nucleotide sequence ID" value="NZ_CAKMMF010000007.1"/>
</dbReference>
<protein>
    <recommendedName>
        <fullName evidence="2">histidine kinase</fullName>
        <ecNumber evidence="2">2.7.13.3</ecNumber>
    </recommendedName>
</protein>
<dbReference type="InterPro" id="IPR036890">
    <property type="entry name" value="HATPase_C_sf"/>
</dbReference>
<comment type="catalytic activity">
    <reaction evidence="1">
        <text>ATP + protein L-histidine = ADP + protein N-phospho-L-histidine.</text>
        <dbReference type="EC" id="2.7.13.3"/>
    </reaction>
</comment>
<organism evidence="11 12">
    <name type="scientific">Paenibacillus plantiphilus</name>
    <dbReference type="NCBI Taxonomy" id="2905650"/>
    <lineage>
        <taxon>Bacteria</taxon>
        <taxon>Bacillati</taxon>
        <taxon>Bacillota</taxon>
        <taxon>Bacilli</taxon>
        <taxon>Bacillales</taxon>
        <taxon>Paenibacillaceae</taxon>
        <taxon>Paenibacillus</taxon>
    </lineage>
</organism>
<dbReference type="SUPFAM" id="SSF55874">
    <property type="entry name" value="ATPase domain of HSP90 chaperone/DNA topoisomerase II/histidine kinase"/>
    <property type="match status" value="1"/>
</dbReference>
<dbReference type="Proteomes" id="UP000838686">
    <property type="component" value="Unassembled WGS sequence"/>
</dbReference>
<proteinExistence type="predicted"/>
<dbReference type="CDD" id="cd16917">
    <property type="entry name" value="HATPase_UhpB-NarQ-NarX-like"/>
    <property type="match status" value="1"/>
</dbReference>
<evidence type="ECO:0000256" key="6">
    <source>
        <dbReference type="ARBA" id="ARBA00022777"/>
    </source>
</evidence>
<keyword evidence="5" id="KW-0547">Nucleotide-binding</keyword>
<name>A0ABN8GCQ3_9BACL</name>
<dbReference type="PANTHER" id="PTHR24421:SF10">
    <property type="entry name" value="NITRATE_NITRITE SENSOR PROTEIN NARQ"/>
    <property type="match status" value="1"/>
</dbReference>
<dbReference type="InterPro" id="IPR011712">
    <property type="entry name" value="Sig_transdc_His_kin_sub3_dim/P"/>
</dbReference>
<feature type="transmembrane region" description="Helical" evidence="9">
    <location>
        <begin position="44"/>
        <end position="63"/>
    </location>
</feature>
<dbReference type="Pfam" id="PF07730">
    <property type="entry name" value="HisKA_3"/>
    <property type="match status" value="1"/>
</dbReference>
<reference evidence="11" key="1">
    <citation type="submission" date="2022-01" db="EMBL/GenBank/DDBJ databases">
        <authorList>
            <person name="Criscuolo A."/>
        </authorList>
    </citation>
    <scope>NUCLEOTIDE SEQUENCE</scope>
    <source>
        <strain evidence="11">CIP111893</strain>
    </source>
</reference>
<evidence type="ECO:0000256" key="4">
    <source>
        <dbReference type="ARBA" id="ARBA00022679"/>
    </source>
</evidence>
<comment type="caution">
    <text evidence="11">The sequence shown here is derived from an EMBL/GenBank/DDBJ whole genome shotgun (WGS) entry which is preliminary data.</text>
</comment>
<evidence type="ECO:0000313" key="11">
    <source>
        <dbReference type="EMBL" id="CAH1201919.1"/>
    </source>
</evidence>
<evidence type="ECO:0000256" key="5">
    <source>
        <dbReference type="ARBA" id="ARBA00022741"/>
    </source>
</evidence>
<keyword evidence="7" id="KW-0067">ATP-binding</keyword>
<keyword evidence="9" id="KW-1133">Transmembrane helix</keyword>
<keyword evidence="4" id="KW-0808">Transferase</keyword>
<feature type="transmembrane region" description="Helical" evidence="9">
    <location>
        <begin position="84"/>
        <end position="100"/>
    </location>
</feature>
<evidence type="ECO:0000259" key="10">
    <source>
        <dbReference type="SMART" id="SM00387"/>
    </source>
</evidence>
<feature type="transmembrane region" description="Helical" evidence="9">
    <location>
        <begin position="106"/>
        <end position="124"/>
    </location>
</feature>
<dbReference type="Gene3D" id="3.30.565.10">
    <property type="entry name" value="Histidine kinase-like ATPase, C-terminal domain"/>
    <property type="match status" value="1"/>
</dbReference>
<keyword evidence="9" id="KW-0812">Transmembrane</keyword>
<dbReference type="PANTHER" id="PTHR24421">
    <property type="entry name" value="NITRATE/NITRITE SENSOR PROTEIN NARX-RELATED"/>
    <property type="match status" value="1"/>
</dbReference>
<gene>
    <name evidence="11" type="ORF">PAECIP111893_01770</name>
</gene>
<evidence type="ECO:0000256" key="9">
    <source>
        <dbReference type="SAM" id="Phobius"/>
    </source>
</evidence>
<evidence type="ECO:0000256" key="8">
    <source>
        <dbReference type="ARBA" id="ARBA00023012"/>
    </source>
</evidence>
<evidence type="ECO:0000313" key="12">
    <source>
        <dbReference type="Proteomes" id="UP000838686"/>
    </source>
</evidence>
<feature type="domain" description="Histidine kinase/HSP90-like ATPase" evidence="10">
    <location>
        <begin position="267"/>
        <end position="356"/>
    </location>
</feature>
<keyword evidence="6" id="KW-0418">Kinase</keyword>
<sequence length="366" mass="40800">MRYVLASAVLLYSIITLSLEGQVAYEVLLLFLVTAGVIVFKERYADSLVMGTVLFLLICADVYTDARLAVLLCMPVFDYTFKRAYWGLLLVAVAGVYLLHSNEEALMLTLLLGISGLLAFALRGREGKESEYRRTLDDERRLRYELEQTKDKLLRSSLDIANIAEIKERNRIAREIHDTIGHRMAGVLVHLQASFKLRGKDEDKSLDMLAKSIASLSGTIDIIRDTVHNIKPKETLGVEYIHNVIDNFKFCPVELKLTGDFNSLPAHHLEIITTNVKEALTNAYRYSAATEIAIAIDANEQFTRVYIKDNGIGCHRIKEGLGLSGMKERIRNVGGSISISGMDGFLIVSLLPRQEGGIGIEGSYRG</sequence>
<evidence type="ECO:0000256" key="1">
    <source>
        <dbReference type="ARBA" id="ARBA00000085"/>
    </source>
</evidence>
<dbReference type="Pfam" id="PF02518">
    <property type="entry name" value="HATPase_c"/>
    <property type="match status" value="1"/>
</dbReference>
<dbReference type="InterPro" id="IPR050482">
    <property type="entry name" value="Sensor_HK_TwoCompSys"/>
</dbReference>